<name>A0A1F5XZ20_9BACT</name>
<reference evidence="1 2" key="1">
    <citation type="journal article" date="2016" name="Nat. Commun.">
        <title>Thousands of microbial genomes shed light on interconnected biogeochemical processes in an aquifer system.</title>
        <authorList>
            <person name="Anantharaman K."/>
            <person name="Brown C.T."/>
            <person name="Hug L.A."/>
            <person name="Sharon I."/>
            <person name="Castelle C.J."/>
            <person name="Probst A.J."/>
            <person name="Thomas B.C."/>
            <person name="Singh A."/>
            <person name="Wilkins M.J."/>
            <person name="Karaoz U."/>
            <person name="Brodie E.L."/>
            <person name="Williams K.H."/>
            <person name="Hubbard S.S."/>
            <person name="Banfield J.F."/>
        </authorList>
    </citation>
    <scope>NUCLEOTIDE SEQUENCE [LARGE SCALE GENOMIC DNA]</scope>
</reference>
<accession>A0A1F5XZ20</accession>
<evidence type="ECO:0000313" key="2">
    <source>
        <dbReference type="Proteomes" id="UP000178894"/>
    </source>
</evidence>
<evidence type="ECO:0000313" key="1">
    <source>
        <dbReference type="EMBL" id="OGF93112.1"/>
    </source>
</evidence>
<comment type="caution">
    <text evidence="1">The sequence shown here is derived from an EMBL/GenBank/DDBJ whole genome shotgun (WGS) entry which is preliminary data.</text>
</comment>
<dbReference type="Proteomes" id="UP000178894">
    <property type="component" value="Unassembled WGS sequence"/>
</dbReference>
<dbReference type="STRING" id="1798364.A3G54_02520"/>
<protein>
    <submittedName>
        <fullName evidence="1">Uncharacterized protein</fullName>
    </submittedName>
</protein>
<gene>
    <name evidence="1" type="ORF">A3G54_02520</name>
</gene>
<organism evidence="1 2">
    <name type="scientific">Candidatus Giovannonibacteria bacterium RIFCSPLOWO2_12_FULL_44_15</name>
    <dbReference type="NCBI Taxonomy" id="1798364"/>
    <lineage>
        <taxon>Bacteria</taxon>
        <taxon>Candidatus Giovannoniibacteriota</taxon>
    </lineage>
</organism>
<sequence>MLKGEHPSPEEWQEGQDGNIQLLAEIWKHVEGCPPCLKKEMNLRIIAEIAGQKALQEFEEGKSEPVPQHLIEWAQNLWKNRLH</sequence>
<dbReference type="EMBL" id="MFIQ01000029">
    <property type="protein sequence ID" value="OGF93112.1"/>
    <property type="molecule type" value="Genomic_DNA"/>
</dbReference>
<dbReference type="AlphaFoldDB" id="A0A1F5XZ20"/>
<proteinExistence type="predicted"/>